<sequence>MYMPHRDSFVRLKYEVIKADYLNVGVKPEEWGSRLTLRQG</sequence>
<dbReference type="Proteomes" id="UP000610960">
    <property type="component" value="Unassembled WGS sequence"/>
</dbReference>
<dbReference type="EMBL" id="BMNL01000001">
    <property type="protein sequence ID" value="GGP19718.1"/>
    <property type="molecule type" value="Genomic_DNA"/>
</dbReference>
<gene>
    <name evidence="1" type="ORF">GCM10007981_04530</name>
</gene>
<comment type="caution">
    <text evidence="1">The sequence shown here is derived from an EMBL/GenBank/DDBJ whole genome shotgun (WGS) entry which is preliminary data.</text>
</comment>
<reference evidence="1" key="1">
    <citation type="journal article" date="2014" name="Int. J. Syst. Evol. Microbiol.">
        <title>Complete genome sequence of Corynebacterium casei LMG S-19264T (=DSM 44701T), isolated from a smear-ripened cheese.</title>
        <authorList>
            <consortium name="US DOE Joint Genome Institute (JGI-PGF)"/>
            <person name="Walter F."/>
            <person name="Albersmeier A."/>
            <person name="Kalinowski J."/>
            <person name="Ruckert C."/>
        </authorList>
    </citation>
    <scope>NUCLEOTIDE SEQUENCE</scope>
    <source>
        <strain evidence="1">JCM 10088</strain>
    </source>
</reference>
<protein>
    <submittedName>
        <fullName evidence="1">Uncharacterized protein</fullName>
    </submittedName>
</protein>
<evidence type="ECO:0000313" key="2">
    <source>
        <dbReference type="Proteomes" id="UP000610960"/>
    </source>
</evidence>
<accession>A0A830GWK0</accession>
<reference evidence="1" key="2">
    <citation type="submission" date="2020-09" db="EMBL/GenBank/DDBJ databases">
        <authorList>
            <person name="Sun Q."/>
            <person name="Ohkuma M."/>
        </authorList>
    </citation>
    <scope>NUCLEOTIDE SEQUENCE</scope>
    <source>
        <strain evidence="1">JCM 10088</strain>
    </source>
</reference>
<evidence type="ECO:0000313" key="1">
    <source>
        <dbReference type="EMBL" id="GGP19718.1"/>
    </source>
</evidence>
<name>A0A830GWK0_9CREN</name>
<keyword evidence="2" id="KW-1185">Reference proteome</keyword>
<organism evidence="1 2">
    <name type="scientific">Thermocladium modestius</name>
    <dbReference type="NCBI Taxonomy" id="62609"/>
    <lineage>
        <taxon>Archaea</taxon>
        <taxon>Thermoproteota</taxon>
        <taxon>Thermoprotei</taxon>
        <taxon>Thermoproteales</taxon>
        <taxon>Thermoproteaceae</taxon>
        <taxon>Thermocladium</taxon>
    </lineage>
</organism>
<proteinExistence type="predicted"/>
<dbReference type="AlphaFoldDB" id="A0A830GWK0"/>